<sequence length="628" mass="67174">MIHPGHDCHPAEPVIISTEGLESRRGRAFLSALVQLLEPFCTVWAHSDREADRAVPHAPGECPDVVLVTGRGDAGHCRLRILPGPQDSLGDAPTEITVLDPSHPDAPLHAARAMAQLPALAAVRGLGQLSVPPSLHCVPLAAYPDPEAAFLEFHGLSSHRVWLDSSNAATDPVAGRNRYSIMADDAGSRGLRAQHANGVTTVESKLVVTRIPGPFFSWLERNWPSDQAPDPGGLPGLGFALGWLGYLGYELKRECGGNTVESPLPDASLIRCTRAVVFDHEARCVFLLAEAGPEGLQWCRNAALRIRSLPSAPRRLSSRLPDVKFSAADSSRFYLRKIAACQDEIVQGNSYEVCLTTQIFDDLHESLDPLDFYRRLRRASPAPFASFVQLGAVAIASSSPERFLSITAEGHVRAEPIKGTRRRGAFHQADVQLKHELKTSPKDRAENIMIVDLMRNDLSRHAEPGTVSVTRLCDVETYTTSHQLVSTIEATIARDGSRTAVVAAAYPPGSMTGAPKISSMDILDRLESLPRGPYSGVVGYFSPGGAADLSVTIRSAVFSTPPGDVQRLSVGIGGAITADSDPADELAEIHTKATAILGVLGATFPVSAGAERVSARATAQPGCGSRNR</sequence>
<organism evidence="3 4">
    <name type="scientific">Arthrobacter burdickii</name>
    <dbReference type="NCBI Taxonomy" id="3035920"/>
    <lineage>
        <taxon>Bacteria</taxon>
        <taxon>Bacillati</taxon>
        <taxon>Actinomycetota</taxon>
        <taxon>Actinomycetes</taxon>
        <taxon>Micrococcales</taxon>
        <taxon>Micrococcaceae</taxon>
        <taxon>Arthrobacter</taxon>
    </lineage>
</organism>
<feature type="domain" description="Chorismate-utilising enzyme C-terminal" evidence="1">
    <location>
        <begin position="334"/>
        <end position="592"/>
    </location>
</feature>
<evidence type="ECO:0000313" key="4">
    <source>
        <dbReference type="Proteomes" id="UP001174209"/>
    </source>
</evidence>
<dbReference type="PRINTS" id="PR00095">
    <property type="entry name" value="ANTSNTHASEI"/>
</dbReference>
<dbReference type="Proteomes" id="UP001174209">
    <property type="component" value="Unassembled WGS sequence"/>
</dbReference>
<dbReference type="PANTHER" id="PTHR11236:SF18">
    <property type="entry name" value="AMINODEOXYCHORISMATE SYNTHASE"/>
    <property type="match status" value="1"/>
</dbReference>
<name>A0ABT8JYW6_9MICC</name>
<dbReference type="InterPro" id="IPR015890">
    <property type="entry name" value="Chorismate_C"/>
</dbReference>
<gene>
    <name evidence="3" type="ORF">P5G52_05750</name>
</gene>
<reference evidence="3" key="1">
    <citation type="submission" date="2023-06" db="EMBL/GenBank/DDBJ databases">
        <title>MT1 and MT2 Draft Genomes of Novel Species.</title>
        <authorList>
            <person name="Venkateswaran K."/>
        </authorList>
    </citation>
    <scope>NUCLEOTIDE SEQUENCE</scope>
    <source>
        <strain evidence="3">IIF3SC-B10</strain>
    </source>
</reference>
<dbReference type="PANTHER" id="PTHR11236">
    <property type="entry name" value="AMINOBENZOATE/ANTHRANILATE SYNTHASE"/>
    <property type="match status" value="1"/>
</dbReference>
<dbReference type="EMBL" id="JAROCG010000001">
    <property type="protein sequence ID" value="MDN4610368.1"/>
    <property type="molecule type" value="Genomic_DNA"/>
</dbReference>
<dbReference type="Pfam" id="PF04715">
    <property type="entry name" value="Anth_synt_I_N"/>
    <property type="match status" value="1"/>
</dbReference>
<dbReference type="RefSeq" id="WP_301225480.1">
    <property type="nucleotide sequence ID" value="NZ_JAROCG010000001.1"/>
</dbReference>
<dbReference type="InterPro" id="IPR019999">
    <property type="entry name" value="Anth_synth_I-like"/>
</dbReference>
<keyword evidence="4" id="KW-1185">Reference proteome</keyword>
<feature type="domain" description="Anthranilate synthase component I N-terminal" evidence="2">
    <location>
        <begin position="145"/>
        <end position="286"/>
    </location>
</feature>
<dbReference type="Pfam" id="PF00425">
    <property type="entry name" value="Chorismate_bind"/>
    <property type="match status" value="1"/>
</dbReference>
<dbReference type="SUPFAM" id="SSF56322">
    <property type="entry name" value="ADC synthase"/>
    <property type="match status" value="1"/>
</dbReference>
<comment type="caution">
    <text evidence="3">The sequence shown here is derived from an EMBL/GenBank/DDBJ whole genome shotgun (WGS) entry which is preliminary data.</text>
</comment>
<evidence type="ECO:0000259" key="2">
    <source>
        <dbReference type="Pfam" id="PF04715"/>
    </source>
</evidence>
<evidence type="ECO:0000313" key="3">
    <source>
        <dbReference type="EMBL" id="MDN4610368.1"/>
    </source>
</evidence>
<evidence type="ECO:0000259" key="1">
    <source>
        <dbReference type="Pfam" id="PF00425"/>
    </source>
</evidence>
<protein>
    <submittedName>
        <fullName evidence="3">Anthranilate synthase component I family protein</fullName>
    </submittedName>
</protein>
<accession>A0ABT8JYW6</accession>
<dbReference type="InterPro" id="IPR005801">
    <property type="entry name" value="ADC_synthase"/>
</dbReference>
<dbReference type="Gene3D" id="3.60.120.10">
    <property type="entry name" value="Anthranilate synthase"/>
    <property type="match status" value="1"/>
</dbReference>
<proteinExistence type="predicted"/>
<dbReference type="InterPro" id="IPR006805">
    <property type="entry name" value="Anth_synth_I_N"/>
</dbReference>